<dbReference type="eggNOG" id="ENOG502S5NS">
    <property type="taxonomic scope" value="Eukaryota"/>
</dbReference>
<dbReference type="PANTHER" id="PTHR36312">
    <property type="entry name" value="THIONIN-LIKE PROTEIN 1"/>
    <property type="match status" value="1"/>
</dbReference>
<evidence type="ECO:0008006" key="4">
    <source>
        <dbReference type="Google" id="ProtNLM"/>
    </source>
</evidence>
<keyword evidence="3" id="KW-1185">Reference proteome</keyword>
<evidence type="ECO:0000313" key="3">
    <source>
        <dbReference type="Proteomes" id="UP000027120"/>
    </source>
</evidence>
<accession>A0A067E0U5</accession>
<organism evidence="2 3">
    <name type="scientific">Citrus sinensis</name>
    <name type="common">Sweet orange</name>
    <name type="synonym">Citrus aurantium var. sinensis</name>
    <dbReference type="NCBI Taxonomy" id="2711"/>
    <lineage>
        <taxon>Eukaryota</taxon>
        <taxon>Viridiplantae</taxon>
        <taxon>Streptophyta</taxon>
        <taxon>Embryophyta</taxon>
        <taxon>Tracheophyta</taxon>
        <taxon>Spermatophyta</taxon>
        <taxon>Magnoliopsida</taxon>
        <taxon>eudicotyledons</taxon>
        <taxon>Gunneridae</taxon>
        <taxon>Pentapetalae</taxon>
        <taxon>rosids</taxon>
        <taxon>malvids</taxon>
        <taxon>Sapindales</taxon>
        <taxon>Rutaceae</taxon>
        <taxon>Aurantioideae</taxon>
        <taxon>Citrus</taxon>
    </lineage>
</organism>
<dbReference type="InterPro" id="IPR038975">
    <property type="entry name" value="THNL"/>
</dbReference>
<protein>
    <recommendedName>
        <fullName evidence="4">Thionin-like protein 2</fullName>
    </recommendedName>
</protein>
<dbReference type="PANTHER" id="PTHR36312:SF1">
    <property type="entry name" value="OS01G0594500 PROTEIN"/>
    <property type="match status" value="1"/>
</dbReference>
<dbReference type="PaxDb" id="2711-XP_006465567.1"/>
<dbReference type="Proteomes" id="UP000027120">
    <property type="component" value="Unassembled WGS sequence"/>
</dbReference>
<reference evidence="2 3" key="1">
    <citation type="submission" date="2014-04" db="EMBL/GenBank/DDBJ databases">
        <authorList>
            <consortium name="International Citrus Genome Consortium"/>
            <person name="Gmitter F."/>
            <person name="Chen C."/>
            <person name="Farmerie W."/>
            <person name="Harkins T."/>
            <person name="Desany B."/>
            <person name="Mohiuddin M."/>
            <person name="Kodira C."/>
            <person name="Borodovsky M."/>
            <person name="Lomsadze A."/>
            <person name="Burns P."/>
            <person name="Jenkins J."/>
            <person name="Prochnik S."/>
            <person name="Shu S."/>
            <person name="Chapman J."/>
            <person name="Pitluck S."/>
            <person name="Schmutz J."/>
            <person name="Rokhsar D."/>
        </authorList>
    </citation>
    <scope>NUCLEOTIDE SEQUENCE</scope>
</reference>
<evidence type="ECO:0000313" key="2">
    <source>
        <dbReference type="EMBL" id="KDO48844.1"/>
    </source>
</evidence>
<keyword evidence="1" id="KW-0732">Signal</keyword>
<sequence>MEKRKVGSLLMVYLMTGLLVGQSQAAFKECYETCFIICYITPGTTLGSCAAKCLKDCIFPPKLHTLSLQDTEYFCKLGCATSLCTNLSSKDNPAGEKVEGCVNSCSKSCSKD</sequence>
<proteinExistence type="predicted"/>
<dbReference type="EMBL" id="KK785130">
    <property type="protein sequence ID" value="KDO48844.1"/>
    <property type="molecule type" value="Genomic_DNA"/>
</dbReference>
<evidence type="ECO:0000256" key="1">
    <source>
        <dbReference type="SAM" id="SignalP"/>
    </source>
</evidence>
<name>A0A067E0U5_CITSI</name>
<feature type="chain" id="PRO_5001636066" description="Thionin-like protein 2" evidence="1">
    <location>
        <begin position="26"/>
        <end position="112"/>
    </location>
</feature>
<gene>
    <name evidence="2" type="ORF">CISIN_1g033731mg</name>
</gene>
<dbReference type="AlphaFoldDB" id="A0A067E0U5"/>
<feature type="signal peptide" evidence="1">
    <location>
        <begin position="1"/>
        <end position="25"/>
    </location>
</feature>